<evidence type="ECO:0000313" key="4">
    <source>
        <dbReference type="Proteomes" id="UP000244896"/>
    </source>
</evidence>
<evidence type="ECO:0000259" key="2">
    <source>
        <dbReference type="Pfam" id="PF03544"/>
    </source>
</evidence>
<evidence type="ECO:0000256" key="1">
    <source>
        <dbReference type="SAM" id="Phobius"/>
    </source>
</evidence>
<dbReference type="Proteomes" id="UP000244896">
    <property type="component" value="Chromosome"/>
</dbReference>
<dbReference type="Pfam" id="PF03544">
    <property type="entry name" value="TonB_C"/>
    <property type="match status" value="1"/>
</dbReference>
<keyword evidence="4" id="KW-1185">Reference proteome</keyword>
<keyword evidence="1" id="KW-0472">Membrane</keyword>
<dbReference type="InterPro" id="IPR037682">
    <property type="entry name" value="TonB_C"/>
</dbReference>
<protein>
    <recommendedName>
        <fullName evidence="2">TonB C-terminal domain-containing protein</fullName>
    </recommendedName>
</protein>
<dbReference type="GO" id="GO:0055085">
    <property type="term" value="P:transmembrane transport"/>
    <property type="evidence" value="ECO:0007669"/>
    <property type="project" value="InterPro"/>
</dbReference>
<sequence>MRGFGIRSICFLKTIKKHVAGTLFRMNHAFNRFIMKTTALRYFVAALFTGGVLAAVFFIPPKNERIETSNMFKPFYIEPVALGCCFVGCFAQTSLGLTGDRFAPPEMQMPRIEKIPMGLAPMRWQPQLVVQMPLRWPEGDEVAIHFKNKHARDRFPDGEVIHNYEDLDGKPVIIKPENSAWGLGFVDDRGAQFETFEVLVIVDKHGVVRDARIVNPRGTEAEAAAIKAAGQWLFTPGRKNGVAVGFRMTVPVPAK</sequence>
<feature type="transmembrane region" description="Helical" evidence="1">
    <location>
        <begin position="80"/>
        <end position="99"/>
    </location>
</feature>
<proteinExistence type="predicted"/>
<feature type="domain" description="TonB C-terminal" evidence="2">
    <location>
        <begin position="197"/>
        <end position="252"/>
    </location>
</feature>
<dbReference type="EMBL" id="CP023004">
    <property type="protein sequence ID" value="AWI09162.1"/>
    <property type="molecule type" value="Genomic_DNA"/>
</dbReference>
<feature type="transmembrane region" description="Helical" evidence="1">
    <location>
        <begin position="39"/>
        <end position="60"/>
    </location>
</feature>
<dbReference type="AlphaFoldDB" id="A0A2U8E3S3"/>
<dbReference type="SUPFAM" id="SSF74653">
    <property type="entry name" value="TolA/TonB C-terminal domain"/>
    <property type="match status" value="1"/>
</dbReference>
<keyword evidence="1" id="KW-1133">Transmembrane helix</keyword>
<reference evidence="3 4" key="1">
    <citation type="journal article" date="2018" name="Syst. Appl. Microbiol.">
        <title>Ereboglobus luteus gen. nov. sp. nov. from cockroach guts, and new insights into the oxygen relationship of the genera Opitutus and Didymococcus (Verrucomicrobia: Opitutaceae).</title>
        <authorList>
            <person name="Tegtmeier D."/>
            <person name="Belitz A."/>
            <person name="Radek R."/>
            <person name="Heimerl T."/>
            <person name="Brune A."/>
        </authorList>
    </citation>
    <scope>NUCLEOTIDE SEQUENCE [LARGE SCALE GENOMIC DNA]</scope>
    <source>
        <strain evidence="3 4">Ho45</strain>
    </source>
</reference>
<organism evidence="3 4">
    <name type="scientific">Ereboglobus luteus</name>
    <dbReference type="NCBI Taxonomy" id="1796921"/>
    <lineage>
        <taxon>Bacteria</taxon>
        <taxon>Pseudomonadati</taxon>
        <taxon>Verrucomicrobiota</taxon>
        <taxon>Opitutia</taxon>
        <taxon>Opitutales</taxon>
        <taxon>Opitutaceae</taxon>
        <taxon>Ereboglobus</taxon>
    </lineage>
</organism>
<gene>
    <name evidence="3" type="ORF">CKA38_07840</name>
</gene>
<dbReference type="Gene3D" id="3.30.1150.10">
    <property type="match status" value="1"/>
</dbReference>
<name>A0A2U8E3S3_9BACT</name>
<accession>A0A2U8E3S3</accession>
<keyword evidence="1" id="KW-0812">Transmembrane</keyword>
<evidence type="ECO:0000313" key="3">
    <source>
        <dbReference type="EMBL" id="AWI09162.1"/>
    </source>
</evidence>
<dbReference type="KEGG" id="elut:CKA38_07840"/>